<dbReference type="EMBL" id="BSNZ01000003">
    <property type="protein sequence ID" value="GLQ83348.1"/>
    <property type="molecule type" value="Genomic_DNA"/>
</dbReference>
<feature type="compositionally biased region" description="Polar residues" evidence="1">
    <location>
        <begin position="71"/>
        <end position="83"/>
    </location>
</feature>
<accession>A0AA37WA32</accession>
<keyword evidence="3" id="KW-1185">Reference proteome</keyword>
<gene>
    <name evidence="2" type="ORF">GCM10007872_02560</name>
</gene>
<dbReference type="AlphaFoldDB" id="A0AA37WA32"/>
<evidence type="ECO:0000256" key="1">
    <source>
        <dbReference type="SAM" id="MobiDB-lite"/>
    </source>
</evidence>
<evidence type="ECO:0000313" key="2">
    <source>
        <dbReference type="EMBL" id="GLQ83348.1"/>
    </source>
</evidence>
<proteinExistence type="predicted"/>
<comment type="caution">
    <text evidence="2">The sequence shown here is derived from an EMBL/GenBank/DDBJ whole genome shotgun (WGS) entry which is preliminary data.</text>
</comment>
<evidence type="ECO:0000313" key="3">
    <source>
        <dbReference type="Proteomes" id="UP001156708"/>
    </source>
</evidence>
<protein>
    <submittedName>
        <fullName evidence="2">Uncharacterized protein</fullName>
    </submittedName>
</protein>
<reference evidence="3" key="1">
    <citation type="journal article" date="2019" name="Int. J. Syst. Evol. Microbiol.">
        <title>The Global Catalogue of Microorganisms (GCM) 10K type strain sequencing project: providing services to taxonomists for standard genome sequencing and annotation.</title>
        <authorList>
            <consortium name="The Broad Institute Genomics Platform"/>
            <consortium name="The Broad Institute Genome Sequencing Center for Infectious Disease"/>
            <person name="Wu L."/>
            <person name="Ma J."/>
        </authorList>
    </citation>
    <scope>NUCLEOTIDE SEQUENCE [LARGE SCALE GENOMIC DNA]</scope>
    <source>
        <strain evidence="3">NBRC 12467</strain>
    </source>
</reference>
<organism evidence="2 3">
    <name type="scientific">Gluconobacter sphaericus NBRC 12467</name>
    <dbReference type="NCBI Taxonomy" id="1307951"/>
    <lineage>
        <taxon>Bacteria</taxon>
        <taxon>Pseudomonadati</taxon>
        <taxon>Pseudomonadota</taxon>
        <taxon>Alphaproteobacteria</taxon>
        <taxon>Acetobacterales</taxon>
        <taxon>Acetobacteraceae</taxon>
        <taxon>Gluconobacter</taxon>
    </lineage>
</organism>
<dbReference type="Proteomes" id="UP001156708">
    <property type="component" value="Unassembled WGS sequence"/>
</dbReference>
<sequence>MKTILIAGVEIATQIHAVSARAGRSGPCFRNMEPKEIISRRREQLSAIWSQKVTDGLCKRPAPVHKPYEINSATPTRSRQSCLSPAEAT</sequence>
<name>A0AA37WA32_9PROT</name>
<feature type="region of interest" description="Disordered" evidence="1">
    <location>
        <begin position="66"/>
        <end position="89"/>
    </location>
</feature>